<organism evidence="1 2">
    <name type="scientific">Paenibacillus jilunlii</name>
    <dbReference type="NCBI Taxonomy" id="682956"/>
    <lineage>
        <taxon>Bacteria</taxon>
        <taxon>Bacillati</taxon>
        <taxon>Bacillota</taxon>
        <taxon>Bacilli</taxon>
        <taxon>Bacillales</taxon>
        <taxon>Paenibacillaceae</taxon>
        <taxon>Paenibacillus</taxon>
    </lineage>
</organism>
<evidence type="ECO:0000313" key="1">
    <source>
        <dbReference type="EMBL" id="SDL29772.1"/>
    </source>
</evidence>
<dbReference type="Proteomes" id="UP000182783">
    <property type="component" value="Unassembled WGS sequence"/>
</dbReference>
<proteinExistence type="predicted"/>
<gene>
    <name evidence="1" type="ORF">SAMN05216191_102238</name>
</gene>
<dbReference type="EMBL" id="FNGM01000002">
    <property type="protein sequence ID" value="SDL29772.1"/>
    <property type="molecule type" value="Genomic_DNA"/>
</dbReference>
<evidence type="ECO:0000313" key="2">
    <source>
        <dbReference type="Proteomes" id="UP000182783"/>
    </source>
</evidence>
<protein>
    <submittedName>
        <fullName evidence="1">Uncharacterized protein</fullName>
    </submittedName>
</protein>
<reference evidence="1 2" key="1">
    <citation type="submission" date="2016-10" db="EMBL/GenBank/DDBJ databases">
        <authorList>
            <person name="de Groot N.N."/>
        </authorList>
    </citation>
    <scope>NUCLEOTIDE SEQUENCE [LARGE SCALE GENOMIC DNA]</scope>
    <source>
        <strain evidence="1 2">CGMCC 1.10239</strain>
    </source>
</reference>
<accession>A0A1G9IXG8</accession>
<name>A0A1G9IXG8_9BACL</name>
<dbReference type="AlphaFoldDB" id="A0A1G9IXG8"/>
<sequence>MIRYPSLQAGAVMGTTCPSSGVPTETHELLKLAVSRMEFMGLPPHMGRI</sequence>